<keyword evidence="3" id="KW-1185">Reference proteome</keyword>
<evidence type="ECO:0000313" key="3">
    <source>
        <dbReference type="Proteomes" id="UP000517694"/>
    </source>
</evidence>
<name>A0A7X1LRL7_9ACTN</name>
<reference evidence="2 3" key="1">
    <citation type="submission" date="2020-08" db="EMBL/GenBank/DDBJ databases">
        <title>Whole-Genome Sequence of French Clinical Streptomyces mexicanus Strain Q0842.</title>
        <authorList>
            <person name="Boxberger M."/>
            <person name="La Scola B."/>
        </authorList>
    </citation>
    <scope>NUCLEOTIDE SEQUENCE [LARGE SCALE GENOMIC DNA]</scope>
    <source>
        <strain evidence="2 3">Marseille-Q0842</strain>
    </source>
</reference>
<accession>A0A7X1LRL7</accession>
<evidence type="ECO:0000256" key="1">
    <source>
        <dbReference type="SAM" id="Phobius"/>
    </source>
</evidence>
<protein>
    <submittedName>
        <fullName evidence="2">Uncharacterized protein</fullName>
    </submittedName>
</protein>
<dbReference type="RefSeq" id="WP_185947625.1">
    <property type="nucleotide sequence ID" value="NZ_JACMHY010000007.1"/>
</dbReference>
<keyword evidence="1" id="KW-0812">Transmembrane</keyword>
<dbReference type="EMBL" id="JACMHY010000007">
    <property type="protein sequence ID" value="MBC2866829.1"/>
    <property type="molecule type" value="Genomic_DNA"/>
</dbReference>
<dbReference type="AlphaFoldDB" id="A0A7X1LRL7"/>
<dbReference type="Proteomes" id="UP000517694">
    <property type="component" value="Unassembled WGS sequence"/>
</dbReference>
<comment type="caution">
    <text evidence="2">The sequence shown here is derived from an EMBL/GenBank/DDBJ whole genome shotgun (WGS) entry which is preliminary data.</text>
</comment>
<evidence type="ECO:0000313" key="2">
    <source>
        <dbReference type="EMBL" id="MBC2866829.1"/>
    </source>
</evidence>
<sequence>MGDPVIGFGFLATATGLLTVVQLFAAVVAALCLLDTLALARKRRRLA</sequence>
<proteinExistence type="predicted"/>
<keyword evidence="1" id="KW-1133">Transmembrane helix</keyword>
<gene>
    <name evidence="2" type="ORF">H1R13_18175</name>
</gene>
<organism evidence="2 3">
    <name type="scientific">Streptomyces mexicanus</name>
    <dbReference type="NCBI Taxonomy" id="178566"/>
    <lineage>
        <taxon>Bacteria</taxon>
        <taxon>Bacillati</taxon>
        <taxon>Actinomycetota</taxon>
        <taxon>Actinomycetes</taxon>
        <taxon>Kitasatosporales</taxon>
        <taxon>Streptomycetaceae</taxon>
        <taxon>Streptomyces</taxon>
    </lineage>
</organism>
<keyword evidence="1" id="KW-0472">Membrane</keyword>
<feature type="transmembrane region" description="Helical" evidence="1">
    <location>
        <begin position="6"/>
        <end position="34"/>
    </location>
</feature>